<accession>A0ABQ3XUB1</accession>
<organism evidence="2 3">
    <name type="scientific">Actinoplanes couchii</name>
    <dbReference type="NCBI Taxonomy" id="403638"/>
    <lineage>
        <taxon>Bacteria</taxon>
        <taxon>Bacillati</taxon>
        <taxon>Actinomycetota</taxon>
        <taxon>Actinomycetes</taxon>
        <taxon>Micromonosporales</taxon>
        <taxon>Micromonosporaceae</taxon>
        <taxon>Actinoplanes</taxon>
    </lineage>
</organism>
<name>A0ABQ3XUB1_9ACTN</name>
<dbReference type="PANTHER" id="PTHR40763">
    <property type="entry name" value="MEMBRANE PROTEIN-RELATED"/>
    <property type="match status" value="1"/>
</dbReference>
<evidence type="ECO:0000313" key="3">
    <source>
        <dbReference type="Proteomes" id="UP000612282"/>
    </source>
</evidence>
<sequence length="177" mass="19674">MSDAERQAVTERLARATSEGRLTLDEFEQRVVGVLAARTFADVQSYLTDLPEEQGSAPVSPSEEVQAVLAGITRKGQWMVPRQMRIIGRAGSVTLDFTDALIPHPVVEIDVQTFASTVMLVLPDGASVDVESLLGNRRVVKVPVVQSSGRQHFIVRGHQKAGELTIRYQHEFWGWHW</sequence>
<feature type="domain" description="DUF1707" evidence="1">
    <location>
        <begin position="2"/>
        <end position="51"/>
    </location>
</feature>
<dbReference type="InterPro" id="IPR012551">
    <property type="entry name" value="DUF1707_SHOCT-like"/>
</dbReference>
<gene>
    <name evidence="2" type="ORF">Aco03nite_104470</name>
</gene>
<dbReference type="Proteomes" id="UP000612282">
    <property type="component" value="Unassembled WGS sequence"/>
</dbReference>
<reference evidence="2 3" key="1">
    <citation type="submission" date="2021-01" db="EMBL/GenBank/DDBJ databases">
        <title>Whole genome shotgun sequence of Actinoplanes couchii NBRC 106145.</title>
        <authorList>
            <person name="Komaki H."/>
            <person name="Tamura T."/>
        </authorList>
    </citation>
    <scope>NUCLEOTIDE SEQUENCE [LARGE SCALE GENOMIC DNA]</scope>
    <source>
        <strain evidence="2 3">NBRC 106145</strain>
    </source>
</reference>
<protein>
    <recommendedName>
        <fullName evidence="1">DUF1707 domain-containing protein</fullName>
    </recommendedName>
</protein>
<dbReference type="EMBL" id="BOMG01000160">
    <property type="protein sequence ID" value="GID62043.1"/>
    <property type="molecule type" value="Genomic_DNA"/>
</dbReference>
<keyword evidence="3" id="KW-1185">Reference proteome</keyword>
<evidence type="ECO:0000259" key="1">
    <source>
        <dbReference type="Pfam" id="PF08044"/>
    </source>
</evidence>
<dbReference type="Pfam" id="PF08044">
    <property type="entry name" value="DUF1707"/>
    <property type="match status" value="1"/>
</dbReference>
<comment type="caution">
    <text evidence="2">The sequence shown here is derived from an EMBL/GenBank/DDBJ whole genome shotgun (WGS) entry which is preliminary data.</text>
</comment>
<evidence type="ECO:0000313" key="2">
    <source>
        <dbReference type="EMBL" id="GID62043.1"/>
    </source>
</evidence>
<proteinExistence type="predicted"/>
<dbReference type="PANTHER" id="PTHR40763:SF5">
    <property type="entry name" value="MEMBRANE PROTEIN"/>
    <property type="match status" value="1"/>
</dbReference>